<dbReference type="STRING" id="556484.B7G6C6"/>
<feature type="region of interest" description="Disordered" evidence="1">
    <location>
        <begin position="548"/>
        <end position="649"/>
    </location>
</feature>
<accession>B7G6C6</accession>
<evidence type="ECO:0000259" key="2">
    <source>
        <dbReference type="PROSITE" id="PS50020"/>
    </source>
</evidence>
<dbReference type="EMBL" id="CM000618">
    <property type="protein sequence ID" value="EEC45990.1"/>
    <property type="molecule type" value="Genomic_DNA"/>
</dbReference>
<dbReference type="KEGG" id="pti:PHATRDRAFT_48210"/>
<dbReference type="InParanoid" id="B7G6C6"/>
<evidence type="ECO:0000256" key="1">
    <source>
        <dbReference type="SAM" id="MobiDB-lite"/>
    </source>
</evidence>
<feature type="domain" description="WW" evidence="2">
    <location>
        <begin position="197"/>
        <end position="231"/>
    </location>
</feature>
<dbReference type="Pfam" id="PF00397">
    <property type="entry name" value="WW"/>
    <property type="match status" value="1"/>
</dbReference>
<gene>
    <name evidence="3" type="primary">CYCP1</name>
    <name evidence="3" type="ORF">PHATRDRAFT_48210</name>
</gene>
<dbReference type="RefSeq" id="XP_002182703.1">
    <property type="nucleotide sequence ID" value="XM_002182667.1"/>
</dbReference>
<keyword evidence="4" id="KW-1185">Reference proteome</keyword>
<dbReference type="AlphaFoldDB" id="B7G6C6"/>
<dbReference type="InterPro" id="IPR001202">
    <property type="entry name" value="WW_dom"/>
</dbReference>
<dbReference type="CDD" id="cd00201">
    <property type="entry name" value="WW"/>
    <property type="match status" value="1"/>
</dbReference>
<dbReference type="eggNOG" id="KOG1675">
    <property type="taxonomic scope" value="Eukaryota"/>
</dbReference>
<dbReference type="HOGENOM" id="CLU_313421_0_0_1"/>
<name>B7G6C6_PHATC</name>
<dbReference type="CDD" id="cd20540">
    <property type="entry name" value="CYCLIN_CCNY_like"/>
    <property type="match status" value="1"/>
</dbReference>
<evidence type="ECO:0000313" key="3">
    <source>
        <dbReference type="EMBL" id="EEC45990.1"/>
    </source>
</evidence>
<dbReference type="InterPro" id="IPR006671">
    <property type="entry name" value="Cyclin_N"/>
</dbReference>
<dbReference type="Pfam" id="PF00134">
    <property type="entry name" value="Cyclin_N"/>
    <property type="match status" value="1"/>
</dbReference>
<dbReference type="Proteomes" id="UP000000759">
    <property type="component" value="Chromosome 16"/>
</dbReference>
<proteinExistence type="predicted"/>
<dbReference type="OrthoDB" id="10250320at2759"/>
<dbReference type="InterPro" id="IPR036020">
    <property type="entry name" value="WW_dom_sf"/>
</dbReference>
<reference evidence="4" key="2">
    <citation type="submission" date="2008-08" db="EMBL/GenBank/DDBJ databases">
        <authorList>
            <consortium name="Diatom Consortium"/>
            <person name="Grigoriev I."/>
            <person name="Grimwood J."/>
            <person name="Kuo A."/>
            <person name="Otillar R.P."/>
            <person name="Salamov A."/>
            <person name="Detter J.C."/>
            <person name="Lindquist E."/>
            <person name="Shapiro H."/>
            <person name="Lucas S."/>
            <person name="Glavina del Rio T."/>
            <person name="Pitluck S."/>
            <person name="Rokhsar D."/>
            <person name="Bowler C."/>
        </authorList>
    </citation>
    <scope>GENOME REANNOTATION</scope>
    <source>
        <strain evidence="4">CCAP 1055/1</strain>
    </source>
</reference>
<dbReference type="PROSITE" id="PS50020">
    <property type="entry name" value="WW_DOMAIN_2"/>
    <property type="match status" value="1"/>
</dbReference>
<feature type="compositionally biased region" description="Polar residues" evidence="1">
    <location>
        <begin position="565"/>
        <end position="579"/>
    </location>
</feature>
<dbReference type="InterPro" id="IPR036915">
    <property type="entry name" value="Cyclin-like_sf"/>
</dbReference>
<feature type="region of interest" description="Disordered" evidence="1">
    <location>
        <begin position="173"/>
        <end position="193"/>
    </location>
</feature>
<dbReference type="SMART" id="SM00456">
    <property type="entry name" value="WW"/>
    <property type="match status" value="1"/>
</dbReference>
<sequence>MTVDIANTWLAMGFRRSRLNRHSQSAAKLLRDAESVDQTHTAHRRDPNGRNAGMVLGRNHTARDDEAGSGIEGSMSYHDVVFRVTAIPYDSSISRVDLGLRPSRVRRQRTPRRPSPVRIRLNRTPARERKREWAPTTTEVIGSRRRVLPAKQRRTSIRSPTRRTKACFRSRETGVVLRQQHPRDSPVPPDYTGFPVNSMNSAWRTATDPNTGRTYYYHVETRETQWRKPMELASETERQEMEEKERRQRDFFAAMEANILRNLSQEQPNSSSVLSIVAENERGETKHPEGLAAPIQPSKLSRGAFAQRTSSLLRPNLVRTISTMDEAVITDLVKRVPSHRSILHSDPDEISFLPHDVMAKNESFRLARNSSQMLSIDEVMQESQSHGFNLEQLNLQDSGVVKRRQSDVSLGPANAVTLAKEPSFGTILGTLPDDHDPNSRQSSFYGSSALDESSFNFGLSTEETLALQKLAEVSNSMSRLSFGASRDFLGEIGEEEDEDDSESSEIVMTRGSAMVLPERRLSSEACLAPRNRNNLSSFHTARSHFDASQSSMPSLAEMNPLASGPYSSSTRFQDSLTASRNERERALLEGDGSGQQSPTEWNESTATNLEWDPTVEEKEAEASPNAVRPKITRAISNKKPAELLASRPGIGSRRNTCGTLYVGSTMSDPDKDASIKCVCGVLRAHILQSELEENAAAAAATDEYRIFNDLESQQRSLKKKFRPNVDFVVKPPPPSLEDISTFYRDVFTRAQMETDCIIMSLIYVERLVKVTDGKLRPHQSNWRSILFSCMVLSSKVWDDMSMWNADFSQTCPAGIEFTLQRINALEVAVLSALSYEVKVPASEYAKYYFLLRSMIIKSGLGGQDLMKNPLDIEGARRLQAVSERYQVGVSKPGGLANFRSKSVGATVALEGSSNKVTAIEQPSQKKIGLEHVMRM</sequence>
<dbReference type="SUPFAM" id="SSF51045">
    <property type="entry name" value="WW domain"/>
    <property type="match status" value="1"/>
</dbReference>
<dbReference type="PANTHER" id="PTHR14248">
    <property type="entry name" value="CYCLIN Y, ISOFORM A"/>
    <property type="match status" value="1"/>
</dbReference>
<dbReference type="Gene3D" id="2.20.70.10">
    <property type="match status" value="1"/>
</dbReference>
<reference evidence="3 4" key="1">
    <citation type="journal article" date="2008" name="Nature">
        <title>The Phaeodactylum genome reveals the evolutionary history of diatom genomes.</title>
        <authorList>
            <person name="Bowler C."/>
            <person name="Allen A.E."/>
            <person name="Badger J.H."/>
            <person name="Grimwood J."/>
            <person name="Jabbari K."/>
            <person name="Kuo A."/>
            <person name="Maheswari U."/>
            <person name="Martens C."/>
            <person name="Maumus F."/>
            <person name="Otillar R.P."/>
            <person name="Rayko E."/>
            <person name="Salamov A."/>
            <person name="Vandepoele K."/>
            <person name="Beszteri B."/>
            <person name="Gruber A."/>
            <person name="Heijde M."/>
            <person name="Katinka M."/>
            <person name="Mock T."/>
            <person name="Valentin K."/>
            <person name="Verret F."/>
            <person name="Berges J.A."/>
            <person name="Brownlee C."/>
            <person name="Cadoret J.P."/>
            <person name="Chiovitti A."/>
            <person name="Choi C.J."/>
            <person name="Coesel S."/>
            <person name="De Martino A."/>
            <person name="Detter J.C."/>
            <person name="Durkin C."/>
            <person name="Falciatore A."/>
            <person name="Fournet J."/>
            <person name="Haruta M."/>
            <person name="Huysman M.J."/>
            <person name="Jenkins B.D."/>
            <person name="Jiroutova K."/>
            <person name="Jorgensen R.E."/>
            <person name="Joubert Y."/>
            <person name="Kaplan A."/>
            <person name="Kroger N."/>
            <person name="Kroth P.G."/>
            <person name="La Roche J."/>
            <person name="Lindquist E."/>
            <person name="Lommer M."/>
            <person name="Martin-Jezequel V."/>
            <person name="Lopez P.J."/>
            <person name="Lucas S."/>
            <person name="Mangogna M."/>
            <person name="McGinnis K."/>
            <person name="Medlin L.K."/>
            <person name="Montsant A."/>
            <person name="Oudot-Le Secq M.P."/>
            <person name="Napoli C."/>
            <person name="Obornik M."/>
            <person name="Parker M.S."/>
            <person name="Petit J.L."/>
            <person name="Porcel B.M."/>
            <person name="Poulsen N."/>
            <person name="Robison M."/>
            <person name="Rychlewski L."/>
            <person name="Rynearson T.A."/>
            <person name="Schmutz J."/>
            <person name="Shapiro H."/>
            <person name="Siaut M."/>
            <person name="Stanley M."/>
            <person name="Sussman M.R."/>
            <person name="Taylor A.R."/>
            <person name="Vardi A."/>
            <person name="von Dassow P."/>
            <person name="Vyverman W."/>
            <person name="Willis A."/>
            <person name="Wyrwicz L.S."/>
            <person name="Rokhsar D.S."/>
            <person name="Weissenbach J."/>
            <person name="Armbrust E.V."/>
            <person name="Green B.R."/>
            <person name="Van de Peer Y."/>
            <person name="Grigoriev I.V."/>
        </authorList>
    </citation>
    <scope>NUCLEOTIDE SEQUENCE [LARGE SCALE GENOMIC DNA]</scope>
    <source>
        <strain evidence="3 4">CCAP 1055/1</strain>
    </source>
</reference>
<dbReference type="PaxDb" id="2850-Phatr48210"/>
<dbReference type="GeneID" id="7203333"/>
<feature type="region of interest" description="Disordered" evidence="1">
    <location>
        <begin position="32"/>
        <end position="56"/>
    </location>
</feature>
<dbReference type="Gene3D" id="1.10.472.10">
    <property type="entry name" value="Cyclin-like"/>
    <property type="match status" value="1"/>
</dbReference>
<evidence type="ECO:0000313" key="4">
    <source>
        <dbReference type="Proteomes" id="UP000000759"/>
    </source>
</evidence>
<organism evidence="3 4">
    <name type="scientific">Phaeodactylum tricornutum (strain CCAP 1055/1)</name>
    <dbReference type="NCBI Taxonomy" id="556484"/>
    <lineage>
        <taxon>Eukaryota</taxon>
        <taxon>Sar</taxon>
        <taxon>Stramenopiles</taxon>
        <taxon>Ochrophyta</taxon>
        <taxon>Bacillariophyta</taxon>
        <taxon>Bacillariophyceae</taxon>
        <taxon>Bacillariophycidae</taxon>
        <taxon>Naviculales</taxon>
        <taxon>Phaeodactylaceae</taxon>
        <taxon>Phaeodactylum</taxon>
    </lineage>
</organism>
<feature type="compositionally biased region" description="Polar residues" evidence="1">
    <location>
        <begin position="594"/>
        <end position="608"/>
    </location>
</feature>
<protein>
    <recommendedName>
        <fullName evidence="2">WW domain-containing protein</fullName>
    </recommendedName>
</protein>
<dbReference type="SUPFAM" id="SSF47954">
    <property type="entry name" value="Cyclin-like"/>
    <property type="match status" value="1"/>
</dbReference>